<accession>A0A4V6MCH7</accession>
<gene>
    <name evidence="4" type="ORF">EV139_2029</name>
</gene>
<evidence type="ECO:0000256" key="3">
    <source>
        <dbReference type="SAM" id="Phobius"/>
    </source>
</evidence>
<dbReference type="Proteomes" id="UP000291832">
    <property type="component" value="Unassembled WGS sequence"/>
</dbReference>
<feature type="transmembrane region" description="Helical" evidence="3">
    <location>
        <begin position="259"/>
        <end position="279"/>
    </location>
</feature>
<keyword evidence="3" id="KW-1133">Transmembrane helix</keyword>
<dbReference type="GO" id="GO:0016787">
    <property type="term" value="F:hydrolase activity"/>
    <property type="evidence" value="ECO:0007669"/>
    <property type="project" value="UniProtKB-KW"/>
</dbReference>
<dbReference type="CDD" id="cd05827">
    <property type="entry name" value="Sortase_C"/>
    <property type="match status" value="1"/>
</dbReference>
<keyword evidence="3" id="KW-0472">Membrane</keyword>
<evidence type="ECO:0000256" key="1">
    <source>
        <dbReference type="ARBA" id="ARBA00022801"/>
    </source>
</evidence>
<dbReference type="Pfam" id="PF04203">
    <property type="entry name" value="Sortase"/>
    <property type="match status" value="1"/>
</dbReference>
<feature type="active site" description="Acyl-thioester intermediate" evidence="2">
    <location>
        <position position="222"/>
    </location>
</feature>
<dbReference type="NCBIfam" id="TIGR01076">
    <property type="entry name" value="sortase_fam"/>
    <property type="match status" value="1"/>
</dbReference>
<dbReference type="EMBL" id="SHKI01000005">
    <property type="protein sequence ID" value="RZT64609.1"/>
    <property type="molecule type" value="Genomic_DNA"/>
</dbReference>
<keyword evidence="1" id="KW-0378">Hydrolase</keyword>
<dbReference type="InterPro" id="IPR042002">
    <property type="entry name" value="Sortase_C"/>
</dbReference>
<dbReference type="NCBIfam" id="NF033745">
    <property type="entry name" value="class_C_sortase"/>
    <property type="match status" value="1"/>
</dbReference>
<organism evidence="4 5">
    <name type="scientific">Leucobacter luti</name>
    <dbReference type="NCBI Taxonomy" id="340320"/>
    <lineage>
        <taxon>Bacteria</taxon>
        <taxon>Bacillati</taxon>
        <taxon>Actinomycetota</taxon>
        <taxon>Actinomycetes</taxon>
        <taxon>Micrococcales</taxon>
        <taxon>Microbacteriaceae</taxon>
        <taxon>Leucobacter</taxon>
    </lineage>
</organism>
<feature type="active site" description="Proton donor/acceptor" evidence="2">
    <location>
        <position position="160"/>
    </location>
</feature>
<dbReference type="InterPro" id="IPR023365">
    <property type="entry name" value="Sortase_dom-sf"/>
</dbReference>
<dbReference type="Gene3D" id="2.40.260.10">
    <property type="entry name" value="Sortase"/>
    <property type="match status" value="1"/>
</dbReference>
<evidence type="ECO:0000313" key="4">
    <source>
        <dbReference type="EMBL" id="RZT64609.1"/>
    </source>
</evidence>
<dbReference type="OrthoDB" id="5242161at2"/>
<evidence type="ECO:0000313" key="5">
    <source>
        <dbReference type="Proteomes" id="UP000291832"/>
    </source>
</evidence>
<keyword evidence="5" id="KW-1185">Reference proteome</keyword>
<name>A0A4V6MCH7_9MICO</name>
<proteinExistence type="predicted"/>
<reference evidence="4 5" key="1">
    <citation type="journal article" date="2015" name="Stand. Genomic Sci.">
        <title>Genomic Encyclopedia of Bacterial and Archaeal Type Strains, Phase III: the genomes of soil and plant-associated and newly described type strains.</title>
        <authorList>
            <person name="Whitman W.B."/>
            <person name="Woyke T."/>
            <person name="Klenk H.P."/>
            <person name="Zhou Y."/>
            <person name="Lilburn T.G."/>
            <person name="Beck B.J."/>
            <person name="De Vos P."/>
            <person name="Vandamme P."/>
            <person name="Eisen J.A."/>
            <person name="Garrity G."/>
            <person name="Hugenholtz P."/>
            <person name="Kyrpides N.C."/>
        </authorList>
    </citation>
    <scope>NUCLEOTIDE SEQUENCE [LARGE SCALE GENOMIC DNA]</scope>
    <source>
        <strain evidence="4 5">RF6</strain>
    </source>
</reference>
<dbReference type="AlphaFoldDB" id="A0A4V6MCH7"/>
<dbReference type="SUPFAM" id="SSF63817">
    <property type="entry name" value="Sortase"/>
    <property type="match status" value="1"/>
</dbReference>
<protein>
    <submittedName>
        <fullName evidence="4">Sortase A</fullName>
    </submittedName>
</protein>
<comment type="caution">
    <text evidence="4">The sequence shown here is derived from an EMBL/GenBank/DDBJ whole genome shotgun (WGS) entry which is preliminary data.</text>
</comment>
<keyword evidence="3" id="KW-0812">Transmembrane</keyword>
<dbReference type="InterPro" id="IPR005754">
    <property type="entry name" value="Sortase"/>
</dbReference>
<dbReference type="RefSeq" id="WP_130454207.1">
    <property type="nucleotide sequence ID" value="NZ_QYAG01000001.1"/>
</dbReference>
<evidence type="ECO:0000256" key="2">
    <source>
        <dbReference type="PIRSR" id="PIRSR605754-1"/>
    </source>
</evidence>
<sequence>MTVPARKWRASASLILTVLVAVAGVTTLTYSTAASWVSAINQSQVVNRYETSVNDAEPSASEQLRAAHIYNSALSSGALLEANSTVPQGNGEYADTSFDYRSMLATSTGVMARLQIPKIDVDLPVYHGTSEETLEIGVGHLKGTSLPVGGESTHSVLTAHRGLPSATLFTNLDQVKVGDTFTITTFGEVLNYRVVSRQVVAPEDTETLRQIEGEDLVTLVTCTPLGVNTHRILVTGERINPTPPEAIEEARSSAREPGFPWWAVAYISALAVIGWYAWWAGKPPRRRPQHASTECSSNAQQ</sequence>